<dbReference type="AlphaFoldDB" id="A0A1E3H7A4"/>
<sequence length="33" mass="3700">MTLALALIPLALLLLRDAFRRFAADKDRELSEG</sequence>
<name>A0A1E3H7A4_9HYPH</name>
<protein>
    <submittedName>
        <fullName evidence="1">Uncharacterized protein</fullName>
    </submittedName>
</protein>
<reference evidence="1 2" key="1">
    <citation type="submission" date="2016-07" db="EMBL/GenBank/DDBJ databases">
        <title>Draft Genome Sequence of Methylobrevis pamukkalensis PK2.</title>
        <authorList>
            <person name="Vasilenko O.V."/>
            <person name="Doronina N.V."/>
            <person name="Shmareva M.N."/>
            <person name="Tarlachkov S.V."/>
            <person name="Mustakhimov I."/>
            <person name="Trotsenko Y.A."/>
        </authorList>
    </citation>
    <scope>NUCLEOTIDE SEQUENCE [LARGE SCALE GENOMIC DNA]</scope>
    <source>
        <strain evidence="1 2">PK2</strain>
    </source>
</reference>
<keyword evidence="2" id="KW-1185">Reference proteome</keyword>
<dbReference type="Proteomes" id="UP000094622">
    <property type="component" value="Unassembled WGS sequence"/>
</dbReference>
<gene>
    <name evidence="1" type="ORF">A6302_00498</name>
</gene>
<dbReference type="EMBL" id="MCRJ01000006">
    <property type="protein sequence ID" value="ODN72200.1"/>
    <property type="molecule type" value="Genomic_DNA"/>
</dbReference>
<evidence type="ECO:0000313" key="1">
    <source>
        <dbReference type="EMBL" id="ODN72200.1"/>
    </source>
</evidence>
<organism evidence="1 2">
    <name type="scientific">Methylobrevis pamukkalensis</name>
    <dbReference type="NCBI Taxonomy" id="1439726"/>
    <lineage>
        <taxon>Bacteria</taxon>
        <taxon>Pseudomonadati</taxon>
        <taxon>Pseudomonadota</taxon>
        <taxon>Alphaproteobacteria</taxon>
        <taxon>Hyphomicrobiales</taxon>
        <taxon>Pleomorphomonadaceae</taxon>
        <taxon>Methylobrevis</taxon>
    </lineage>
</organism>
<evidence type="ECO:0000313" key="2">
    <source>
        <dbReference type="Proteomes" id="UP000094622"/>
    </source>
</evidence>
<accession>A0A1E3H7A4</accession>
<comment type="caution">
    <text evidence="1">The sequence shown here is derived from an EMBL/GenBank/DDBJ whole genome shotgun (WGS) entry which is preliminary data.</text>
</comment>
<proteinExistence type="predicted"/>